<organism evidence="1 2">
    <name type="scientific">Naganishia friedmannii</name>
    <dbReference type="NCBI Taxonomy" id="89922"/>
    <lineage>
        <taxon>Eukaryota</taxon>
        <taxon>Fungi</taxon>
        <taxon>Dikarya</taxon>
        <taxon>Basidiomycota</taxon>
        <taxon>Agaricomycotina</taxon>
        <taxon>Tremellomycetes</taxon>
        <taxon>Filobasidiales</taxon>
        <taxon>Filobasidiaceae</taxon>
        <taxon>Naganishia</taxon>
    </lineage>
</organism>
<protein>
    <submittedName>
        <fullName evidence="1">Uncharacterized protein</fullName>
    </submittedName>
</protein>
<accession>A0ACC2UXT7</accession>
<dbReference type="EMBL" id="JASBWT010000046">
    <property type="protein sequence ID" value="KAJ9091777.1"/>
    <property type="molecule type" value="Genomic_DNA"/>
</dbReference>
<reference evidence="1" key="1">
    <citation type="submission" date="2023-04" db="EMBL/GenBank/DDBJ databases">
        <title>Draft Genome sequencing of Naganishia species isolated from polar environments using Oxford Nanopore Technology.</title>
        <authorList>
            <person name="Leo P."/>
            <person name="Venkateswaran K."/>
        </authorList>
    </citation>
    <scope>NUCLEOTIDE SEQUENCE</scope>
    <source>
        <strain evidence="1">MNA-CCFEE 5423</strain>
    </source>
</reference>
<proteinExistence type="predicted"/>
<evidence type="ECO:0000313" key="2">
    <source>
        <dbReference type="Proteomes" id="UP001227268"/>
    </source>
</evidence>
<sequence length="618" mass="68254">MDAPGPPPKGGLLRGLSNRTTRKPDLPFTSLDSFIDREAQYLGGQVLTPVRSYVAGAEGYPSQEESKEKWIAEQEEEVMATVSLERRHTAAQSSIHLSDGTAVQSPFDGRDPEFEVTFAIDHDPLNPRCWPLWYKMFVIFTKSYSTTAVVLYSTAYTSSLDGIVETFNVTRIVATMGLTVFLLGMAIGSVVVAPLSEMYGRRPIYLVSTAIFVVLLIPTALAHNYPSILIPRLLSGISASALVTNSPGTVNDLVNDKYRALAFSIWGPIIGGFVYQYLGWRWISWIVLILAGIAMILIFFSKETYAPAILRGIAKRKRKATGDPRWWCRYDEKKQFWPLLKLNLGRPFAMMLTEPICIFWNAYIGIVYGILYLCFVAYPIVFRQQRGWTPGVAGLAFCGIGVGNMCTIFGEPILRRLIRSHKKDPATGKVLPEAMVSVVCIGAVLLAAGELMFAWTCTPNVHWIWPLLAGIPFGCGNGCVFIYSNNYLVDSYGVYAGKRITLEGNRIATEVEHLPLASALAGNAVVRSVVGACLPLAGSKLYETLGSNWAGTLLGLIEVACIPIPVVFYLYGGRIRERSVMIKKLQEDKLRMQVSEIISDGKTRSPTEKKDEGITKVK</sequence>
<keyword evidence="2" id="KW-1185">Reference proteome</keyword>
<evidence type="ECO:0000313" key="1">
    <source>
        <dbReference type="EMBL" id="KAJ9091777.1"/>
    </source>
</evidence>
<comment type="caution">
    <text evidence="1">The sequence shown here is derived from an EMBL/GenBank/DDBJ whole genome shotgun (WGS) entry which is preliminary data.</text>
</comment>
<dbReference type="Proteomes" id="UP001227268">
    <property type="component" value="Unassembled WGS sequence"/>
</dbReference>
<name>A0ACC2UXT7_9TREE</name>
<gene>
    <name evidence="1" type="ORF">QFC21_007080</name>
</gene>